<dbReference type="OrthoDB" id="20086at2759"/>
<keyword evidence="6" id="KW-0963">Cytoplasm</keyword>
<feature type="domain" description="Essential protein Yae1 N-terminal" evidence="8">
    <location>
        <begin position="36"/>
        <end position="74"/>
    </location>
</feature>
<evidence type="ECO:0000256" key="4">
    <source>
        <dbReference type="ARBA" id="ARBA00017286"/>
    </source>
</evidence>
<dbReference type="PANTHER" id="PTHR18829">
    <property type="entry name" value="PROTEIN YAE1 HOMOLOG"/>
    <property type="match status" value="1"/>
</dbReference>
<evidence type="ECO:0000256" key="5">
    <source>
        <dbReference type="ARBA" id="ARBA00018400"/>
    </source>
</evidence>
<dbReference type="KEGG" id="zmk:HG535_0G05380"/>
<dbReference type="EMBL" id="CP058610">
    <property type="protein sequence ID" value="QLG74655.1"/>
    <property type="molecule type" value="Genomic_DNA"/>
</dbReference>
<organism evidence="9 10">
    <name type="scientific">Zygotorulaspora mrakii</name>
    <name type="common">Zygosaccharomyces mrakii</name>
    <dbReference type="NCBI Taxonomy" id="42260"/>
    <lineage>
        <taxon>Eukaryota</taxon>
        <taxon>Fungi</taxon>
        <taxon>Dikarya</taxon>
        <taxon>Ascomycota</taxon>
        <taxon>Saccharomycotina</taxon>
        <taxon>Saccharomycetes</taxon>
        <taxon>Saccharomycetales</taxon>
        <taxon>Saccharomycetaceae</taxon>
        <taxon>Zygotorulaspora</taxon>
    </lineage>
</organism>
<dbReference type="GeneID" id="59238438"/>
<dbReference type="AlphaFoldDB" id="A0A7H9B7K9"/>
<dbReference type="RefSeq" id="XP_037146380.1">
    <property type="nucleotide sequence ID" value="XM_037290485.1"/>
</dbReference>
<protein>
    <recommendedName>
        <fullName evidence="5">Protein YAE1</fullName>
    </recommendedName>
    <alternativeName>
        <fullName evidence="4">Protein yae1</fullName>
    </alternativeName>
</protein>
<dbReference type="GO" id="GO:0005634">
    <property type="term" value="C:nucleus"/>
    <property type="evidence" value="ECO:0007669"/>
    <property type="project" value="UniProtKB-SubCell"/>
</dbReference>
<reference evidence="9 10" key="1">
    <citation type="submission" date="2020-07" db="EMBL/GenBank/DDBJ databases">
        <title>The yeast mating-type switching endonuclease HO is a domesticated member of an unorthodox homing genetic element family.</title>
        <authorList>
            <person name="Coughlan A.Y."/>
            <person name="Lombardi L."/>
            <person name="Braun-Galleani S."/>
            <person name="Martos A.R."/>
            <person name="Galeote V."/>
            <person name="Bigey F."/>
            <person name="Dequin S."/>
            <person name="Byrne K.P."/>
            <person name="Wolfe K.H."/>
        </authorList>
    </citation>
    <scope>NUCLEOTIDE SEQUENCE [LARGE SCALE GENOMIC DNA]</scope>
    <source>
        <strain evidence="9 10">NRRL Y-6702</strain>
    </source>
</reference>
<name>A0A7H9B7K9_ZYGMR</name>
<evidence type="ECO:0000313" key="9">
    <source>
        <dbReference type="EMBL" id="QLG74655.1"/>
    </source>
</evidence>
<evidence type="ECO:0000313" key="10">
    <source>
        <dbReference type="Proteomes" id="UP000509704"/>
    </source>
</evidence>
<evidence type="ECO:0000256" key="1">
    <source>
        <dbReference type="ARBA" id="ARBA00004123"/>
    </source>
</evidence>
<evidence type="ECO:0000256" key="7">
    <source>
        <dbReference type="ARBA" id="ARBA00023242"/>
    </source>
</evidence>
<evidence type="ECO:0000259" key="8">
    <source>
        <dbReference type="Pfam" id="PF09811"/>
    </source>
</evidence>
<dbReference type="PANTHER" id="PTHR18829:SF0">
    <property type="entry name" value="PROTEIN YAE1 HOMOLOG"/>
    <property type="match status" value="1"/>
</dbReference>
<evidence type="ECO:0000256" key="3">
    <source>
        <dbReference type="ARBA" id="ARBA00007096"/>
    </source>
</evidence>
<evidence type="ECO:0000256" key="6">
    <source>
        <dbReference type="ARBA" id="ARBA00022490"/>
    </source>
</evidence>
<dbReference type="InterPro" id="IPR019191">
    <property type="entry name" value="Essential_protein_Yae1_N"/>
</dbReference>
<dbReference type="GO" id="GO:0005737">
    <property type="term" value="C:cytoplasm"/>
    <property type="evidence" value="ECO:0007669"/>
    <property type="project" value="UniProtKB-SubCell"/>
</dbReference>
<dbReference type="Pfam" id="PF09811">
    <property type="entry name" value="Yae1_N"/>
    <property type="match status" value="1"/>
</dbReference>
<accession>A0A7H9B7K9</accession>
<evidence type="ECO:0000256" key="2">
    <source>
        <dbReference type="ARBA" id="ARBA00004496"/>
    </source>
</evidence>
<comment type="similarity">
    <text evidence="3">Belongs to the YAE1 family.</text>
</comment>
<keyword evidence="10" id="KW-1185">Reference proteome</keyword>
<dbReference type="Proteomes" id="UP000509704">
    <property type="component" value="Chromosome 7"/>
</dbReference>
<comment type="subcellular location">
    <subcellularLocation>
        <location evidence="2">Cytoplasm</location>
    </subcellularLocation>
    <subcellularLocation>
        <location evidence="1">Nucleus</location>
    </subcellularLocation>
</comment>
<keyword evidence="7" id="KW-0539">Nucleus</keyword>
<gene>
    <name evidence="9" type="ORF">HG535_0G05380</name>
</gene>
<dbReference type="InterPro" id="IPR038881">
    <property type="entry name" value="Yae1-like"/>
</dbReference>
<proteinExistence type="inferred from homology"/>
<sequence length="143" mass="16281">MPDILDDVWESDGGEELKEPSSFDIKKLRDSHIKRGYLDGVTKSKDTNLQKGFNEGFPTGAEIGLKIGKLIGILQALNLKYGEEDDELRENLKLAQHELLIQKVLTKSMFDPDLNLQGEHVIVKKWISIVEMHCKNYSIDTRL</sequence>